<dbReference type="GO" id="GO:0019148">
    <property type="term" value="F:D-cysteine desulfhydrase activity"/>
    <property type="evidence" value="ECO:0007669"/>
    <property type="project" value="TreeGrafter"/>
</dbReference>
<name>A0A1H6KWG2_9FLAO</name>
<dbReference type="InterPro" id="IPR036052">
    <property type="entry name" value="TrpB-like_PALP_sf"/>
</dbReference>
<reference evidence="7 8" key="1">
    <citation type="submission" date="2016-10" db="EMBL/GenBank/DDBJ databases">
        <authorList>
            <person name="de Groot N.N."/>
        </authorList>
    </citation>
    <scope>NUCLEOTIDE SEQUENCE [LARGE SCALE GENOMIC DNA]</scope>
    <source>
        <strain evidence="7 8">CGMCC 1.10825</strain>
    </source>
</reference>
<protein>
    <submittedName>
        <fullName evidence="7">1-aminocyclopropane-1-carboxylate deaminase</fullName>
    </submittedName>
</protein>
<accession>A0A1H6KWG2</accession>
<evidence type="ECO:0000256" key="2">
    <source>
        <dbReference type="ARBA" id="ARBA00008639"/>
    </source>
</evidence>
<dbReference type="InterPro" id="IPR027278">
    <property type="entry name" value="ACCD_DCysDesulf"/>
</dbReference>
<comment type="similarity">
    <text evidence="2">Belongs to the ACC deaminase/D-cysteine desulfhydrase family.</text>
</comment>
<dbReference type="Proteomes" id="UP000199634">
    <property type="component" value="Unassembled WGS sequence"/>
</dbReference>
<organism evidence="7 8">
    <name type="scientific">Paenimyroides marinum</name>
    <dbReference type="NCBI Taxonomy" id="1159016"/>
    <lineage>
        <taxon>Bacteria</taxon>
        <taxon>Pseudomonadati</taxon>
        <taxon>Bacteroidota</taxon>
        <taxon>Flavobacteriia</taxon>
        <taxon>Flavobacteriales</taxon>
        <taxon>Flavobacteriaceae</taxon>
        <taxon>Paenimyroides</taxon>
    </lineage>
</organism>
<dbReference type="SUPFAM" id="SSF53686">
    <property type="entry name" value="Tryptophan synthase beta subunit-like PLP-dependent enzymes"/>
    <property type="match status" value="1"/>
</dbReference>
<dbReference type="EMBL" id="FNXE01000016">
    <property type="protein sequence ID" value="SEH78254.1"/>
    <property type="molecule type" value="Genomic_DNA"/>
</dbReference>
<evidence type="ECO:0000256" key="1">
    <source>
        <dbReference type="ARBA" id="ARBA00001933"/>
    </source>
</evidence>
<sequence length="294" mass="33529">MIVPQQPSFNQKIDFENPHKIELYIKREDVLHAEISGNKFRKLKYNLAEAKRLGYTKLLTFGGAYSNHIAAVAAAGREYGFETIGIIRGEELADKFLENPTLKKAYENGMQFEFVTRTQYRDKNNPQFLAFLQQQFGDFYLIPEGGTNEFAVKGCEEILTEIDKIFDFICCAVGTGGTISGIINSLQPHQKALGFPALKGDFLFEEIRKYAKNDRWNLITDYHFGGYAKINEQLKQFMRYFSEKYLITLDPVYTSKLTFGVINLISKGYFKPHSKILIIHTGGLQGLQSNIAEL</sequence>
<dbReference type="PANTHER" id="PTHR43780">
    <property type="entry name" value="1-AMINOCYCLOPROPANE-1-CARBOXYLATE DEAMINASE-RELATED"/>
    <property type="match status" value="1"/>
</dbReference>
<evidence type="ECO:0000256" key="5">
    <source>
        <dbReference type="PIRSR" id="PIRSR006278-2"/>
    </source>
</evidence>
<dbReference type="AlphaFoldDB" id="A0A1H6KWG2"/>
<evidence type="ECO:0000313" key="8">
    <source>
        <dbReference type="Proteomes" id="UP000199634"/>
    </source>
</evidence>
<feature type="modified residue" description="N6-(pyridoxal phosphate)lysine" evidence="5">
    <location>
        <position position="39"/>
    </location>
</feature>
<keyword evidence="3 5" id="KW-0663">Pyridoxal phosphate</keyword>
<dbReference type="PANTHER" id="PTHR43780:SF2">
    <property type="entry name" value="1-AMINOCYCLOPROPANE-1-CARBOXYLATE DEAMINASE-RELATED"/>
    <property type="match status" value="1"/>
</dbReference>
<feature type="domain" description="Tryptophan synthase beta chain-like PALP" evidence="6">
    <location>
        <begin position="18"/>
        <end position="282"/>
    </location>
</feature>
<keyword evidence="8" id="KW-1185">Reference proteome</keyword>
<feature type="active site" description="Nucleophile" evidence="4">
    <location>
        <position position="66"/>
    </location>
</feature>
<dbReference type="Pfam" id="PF00291">
    <property type="entry name" value="PALP"/>
    <property type="match status" value="1"/>
</dbReference>
<dbReference type="InterPro" id="IPR001926">
    <property type="entry name" value="TrpB-like_PALP"/>
</dbReference>
<dbReference type="STRING" id="1159016.SAMN02927937_01410"/>
<gene>
    <name evidence="7" type="ORF">SAMN02927937_01410</name>
</gene>
<proteinExistence type="inferred from homology"/>
<evidence type="ECO:0000256" key="3">
    <source>
        <dbReference type="ARBA" id="ARBA00022898"/>
    </source>
</evidence>
<evidence type="ECO:0000259" key="6">
    <source>
        <dbReference type="Pfam" id="PF00291"/>
    </source>
</evidence>
<dbReference type="PIRSF" id="PIRSF006278">
    <property type="entry name" value="ACCD_DCysDesulf"/>
    <property type="match status" value="1"/>
</dbReference>
<evidence type="ECO:0000313" key="7">
    <source>
        <dbReference type="EMBL" id="SEH78254.1"/>
    </source>
</evidence>
<dbReference type="OrthoDB" id="9801249at2"/>
<dbReference type="RefSeq" id="WP_091098073.1">
    <property type="nucleotide sequence ID" value="NZ_FNXE01000016.1"/>
</dbReference>
<evidence type="ECO:0000256" key="4">
    <source>
        <dbReference type="PIRSR" id="PIRSR006278-1"/>
    </source>
</evidence>
<comment type="cofactor">
    <cofactor evidence="1">
        <name>pyridoxal 5'-phosphate</name>
        <dbReference type="ChEBI" id="CHEBI:597326"/>
    </cofactor>
</comment>
<dbReference type="Gene3D" id="3.40.50.1100">
    <property type="match status" value="2"/>
</dbReference>